<protein>
    <submittedName>
        <fullName evidence="2">Uncharacterized protein</fullName>
    </submittedName>
</protein>
<keyword evidence="3" id="KW-1185">Reference proteome</keyword>
<gene>
    <name evidence="2" type="ORF">BDV29DRAFT_152421</name>
</gene>
<feature type="signal peptide" evidence="1">
    <location>
        <begin position="1"/>
        <end position="24"/>
    </location>
</feature>
<organism evidence="2 3">
    <name type="scientific">Aspergillus leporis</name>
    <dbReference type="NCBI Taxonomy" id="41062"/>
    <lineage>
        <taxon>Eukaryota</taxon>
        <taxon>Fungi</taxon>
        <taxon>Dikarya</taxon>
        <taxon>Ascomycota</taxon>
        <taxon>Pezizomycotina</taxon>
        <taxon>Eurotiomycetes</taxon>
        <taxon>Eurotiomycetidae</taxon>
        <taxon>Eurotiales</taxon>
        <taxon>Aspergillaceae</taxon>
        <taxon>Aspergillus</taxon>
        <taxon>Aspergillus subgen. Circumdati</taxon>
    </lineage>
</organism>
<proteinExistence type="predicted"/>
<reference evidence="2 3" key="1">
    <citation type="submission" date="2019-04" db="EMBL/GenBank/DDBJ databases">
        <title>Friends and foes A comparative genomics study of 23 Aspergillus species from section Flavi.</title>
        <authorList>
            <consortium name="DOE Joint Genome Institute"/>
            <person name="Kjaerbolling I."/>
            <person name="Vesth T."/>
            <person name="Frisvad J.C."/>
            <person name="Nybo J.L."/>
            <person name="Theobald S."/>
            <person name="Kildgaard S."/>
            <person name="Isbrandt T."/>
            <person name="Kuo A."/>
            <person name="Sato A."/>
            <person name="Lyhne E.K."/>
            <person name="Kogle M.E."/>
            <person name="Wiebenga A."/>
            <person name="Kun R.S."/>
            <person name="Lubbers R.J."/>
            <person name="Makela M.R."/>
            <person name="Barry K."/>
            <person name="Chovatia M."/>
            <person name="Clum A."/>
            <person name="Daum C."/>
            <person name="Haridas S."/>
            <person name="He G."/>
            <person name="LaButti K."/>
            <person name="Lipzen A."/>
            <person name="Mondo S."/>
            <person name="Riley R."/>
            <person name="Salamov A."/>
            <person name="Simmons B.A."/>
            <person name="Magnuson J.K."/>
            <person name="Henrissat B."/>
            <person name="Mortensen U.H."/>
            <person name="Larsen T.O."/>
            <person name="Devries R.P."/>
            <person name="Grigoriev I.V."/>
            <person name="Machida M."/>
            <person name="Baker S.E."/>
            <person name="Andersen M.R."/>
        </authorList>
    </citation>
    <scope>NUCLEOTIDE SEQUENCE [LARGE SCALE GENOMIC DNA]</scope>
    <source>
        <strain evidence="2 3">CBS 151.66</strain>
    </source>
</reference>
<dbReference type="EMBL" id="ML732155">
    <property type="protein sequence ID" value="KAB8078781.1"/>
    <property type="molecule type" value="Genomic_DNA"/>
</dbReference>
<evidence type="ECO:0000313" key="3">
    <source>
        <dbReference type="Proteomes" id="UP000326565"/>
    </source>
</evidence>
<sequence>MAHQAHNIPWSLLASNLLWRPVGSCNCRAANLHPRLKPNQGKELNHFVEAFVRNIDEHSACERRKYPERYDSPDPNDAIVDEDISKKIKPTVRRWRHSFRVDFTCNGAGDVGWAQLCKTALAAYIWLQVVYCFPEMWDEASDKTDETDYRHAKFYQYMLRTCTASRRTSDVVTYPHRQFSGISDSQFSADAPRARHGH</sequence>
<accession>A0A5N5XDL1</accession>
<keyword evidence="1" id="KW-0732">Signal</keyword>
<name>A0A5N5XDL1_9EURO</name>
<dbReference type="OrthoDB" id="3204049at2759"/>
<evidence type="ECO:0000256" key="1">
    <source>
        <dbReference type="SAM" id="SignalP"/>
    </source>
</evidence>
<evidence type="ECO:0000313" key="2">
    <source>
        <dbReference type="EMBL" id="KAB8078781.1"/>
    </source>
</evidence>
<feature type="chain" id="PRO_5024908569" evidence="1">
    <location>
        <begin position="25"/>
        <end position="198"/>
    </location>
</feature>
<dbReference type="Proteomes" id="UP000326565">
    <property type="component" value="Unassembled WGS sequence"/>
</dbReference>
<dbReference type="AlphaFoldDB" id="A0A5N5XDL1"/>